<comment type="caution">
    <text evidence="2">The sequence shown here is derived from an EMBL/GenBank/DDBJ whole genome shotgun (WGS) entry which is preliminary data.</text>
</comment>
<reference evidence="2" key="1">
    <citation type="submission" date="2020-03" db="EMBL/GenBank/DDBJ databases">
        <title>Relaxed selection underlies rapid genomic changes in the transitions from sociality to social parasitism in ants.</title>
        <authorList>
            <person name="Bi X."/>
        </authorList>
    </citation>
    <scope>NUCLEOTIDE SEQUENCE</scope>
    <source>
        <strain evidence="2">BGI-DK2014a</strain>
        <tissue evidence="2">Whole body</tissue>
    </source>
</reference>
<dbReference type="Gene3D" id="2.60.40.150">
    <property type="entry name" value="C2 domain"/>
    <property type="match status" value="1"/>
</dbReference>
<dbReference type="Pfam" id="PF25339">
    <property type="entry name" value="C2_C2CD3_N"/>
    <property type="match status" value="1"/>
</dbReference>
<sequence length="1605" mass="182432">MDSQTKFNRSLPPLVEGKIHGSLRLVISEVLWIRTNPGDVTVVASWWGEHDNAKFRPKDSTTETERTNEDVTEVYAIKTNATLFADYIKNCNAIEIVIFAENIYEIIGRGYIGELSKIFSCKYYSQCIPILSNDGHKIGKLHVSLQLTYLTKLFHYSNIQMRTCKYDREEDKDILLFPIDNLQYNRKMKSYNDAENTKEKKFKKFGEIDTYDMYRSVFKTNQSEFQEKKSNEMVTDKLVAQIVAKAQYLREVILKETYKEDSSTLNDSSSSNELHFNTSSENKEKLDKYILGMEMSSLEEKKVLNMLRSTPPCLIDLMPKIIATDKDNINTGWNQSFSIKLDSPEEDVLDKNMTYDVPLSLTYFIQYDTTFGSTKQANKSSKETKFTRTYAKKQVGQVVNFNSEGIYSISRHNINKNFPLRFKVFVKHHNQKFPTGLGFGFINISDITNTTNLSSTQCIVIVNKGIKIGDLKVTIELGCDFIHFGKEFVDAVISKKENLPILNKKALTSPNDNKYKSATGTHSSKSNCEVSSVSAKQIKCLTSNNNKDMVITKDMTEHREQSLDNKKIDTSNPESGIKDKILLHGLIYVAEGKDLPESNTYLICRAFWREDKASSQICNNTKNPFYHFFQLVPLLHGIELLERIKDNYIIIEVYNRQNSGIDNLLGIAKLPVHQLYIAYRDPLVFPHLLLSKYPVISVDGWVNINDPVNGKFCGKLLALVALGTAEQIALLEVSRGLRNTNNISRTDYSYHYLASVDYKSQESQTDISSLKNARPQKPIQEAVSSEHLALRALVDRLTNVLHTNKISTNQSVQTDINQVNEGKIHTELCLNTLNSNSLTDDCNPNNDFRLPMEVYRSVGVGAEYEDLDQQQNNANNFSNSSLTEENVQKLESNINCNSSFFRSMIEIECALHLPKIEGLNELMEPSTYVTFQDLTHKFNSTNQLNSYMVTNVCPYSCNPKWNWKCDVKLSTELLLNNQKRLILKVWHLIDPNTSKDINLRRDIVIGFSAIDLSILITGFPTVSGWFHIMDFTGKCNGQIKISVTPLDNLSSLGKFAPTNSTNLSRCSNSLQTNWPSLYNVPCTNAELNGAHQIPYENQNNNKYVQNDCKLNTHIGHNLEDVSISFLSSSLKQKLTELDEITKRLQSRLHDVTNTAFEDEFDNDFDMIELNIDNENTNDRNVKITHYPQSTVSEYFNTGTSQMSKQCGIQSDRNVVNDEKQTSSTLSSNCNLRFDSASNKSRAISFEVTALGCCSSSNTHFSQHPGYYHNQYQNRYSSTYNYLSDNNTEYPVRGTKAHINHLLDKLSLDLPPKSSSETAIPIRKNILELLTNLREHKNNSQDKDKNNYDINTCTVLTQTDNEQYASSSTANFLTSKTTIEENISVEMPHNRISTVIREELVAEENNDSAICDELTTYLITSNVRHMNPDSIFNPLLYQHLVPDLQITATVSPEAEVVEQLDNRYIKNFTVHSDIDLLKENNVFQNDIEMKDRITVLECDKKKEFFGLTPSDISENIDNNIDMTVIYESSENDLTSDNNTESTAIMSFDKSSIQQTEIEIKNYSIVSELSVTGISRQAPEGGNPTEEVKTLLGAKQQNYIQDISADN</sequence>
<evidence type="ECO:0000313" key="3">
    <source>
        <dbReference type="Proteomes" id="UP000669903"/>
    </source>
</evidence>
<dbReference type="InterPro" id="IPR035892">
    <property type="entry name" value="C2_domain_sf"/>
</dbReference>
<dbReference type="GO" id="GO:0034451">
    <property type="term" value="C:centriolar satellite"/>
    <property type="evidence" value="ECO:0007669"/>
    <property type="project" value="TreeGrafter"/>
</dbReference>
<keyword evidence="3" id="KW-1185">Reference proteome</keyword>
<dbReference type="PROSITE" id="PS50004">
    <property type="entry name" value="C2"/>
    <property type="match status" value="1"/>
</dbReference>
<dbReference type="InterPro" id="IPR057537">
    <property type="entry name" value="C2_C2CD3_N"/>
</dbReference>
<accession>A0A836K460</accession>
<dbReference type="Pfam" id="PF00168">
    <property type="entry name" value="C2"/>
    <property type="match status" value="1"/>
</dbReference>
<dbReference type="GO" id="GO:0061511">
    <property type="term" value="P:centriole elongation"/>
    <property type="evidence" value="ECO:0007669"/>
    <property type="project" value="TreeGrafter"/>
</dbReference>
<feature type="domain" description="C2" evidence="1">
    <location>
        <begin position="882"/>
        <end position="1026"/>
    </location>
</feature>
<dbReference type="InterPro" id="IPR000008">
    <property type="entry name" value="C2_dom"/>
</dbReference>
<feature type="non-terminal residue" evidence="2">
    <location>
        <position position="1605"/>
    </location>
</feature>
<dbReference type="PANTHER" id="PTHR21254">
    <property type="entry name" value="C2 DOMAIN-CONTAINING PROTEIN 3"/>
    <property type="match status" value="1"/>
</dbReference>
<dbReference type="GO" id="GO:0071539">
    <property type="term" value="P:protein localization to centrosome"/>
    <property type="evidence" value="ECO:0007669"/>
    <property type="project" value="TreeGrafter"/>
</dbReference>
<dbReference type="GO" id="GO:0060271">
    <property type="term" value="P:cilium assembly"/>
    <property type="evidence" value="ECO:0007669"/>
    <property type="project" value="TreeGrafter"/>
</dbReference>
<dbReference type="SMART" id="SM00239">
    <property type="entry name" value="C2"/>
    <property type="match status" value="2"/>
</dbReference>
<proteinExistence type="predicted"/>
<protein>
    <submittedName>
        <fullName evidence="2">C2CD3 protein</fullName>
    </submittedName>
</protein>
<name>A0A836K460_9HYME</name>
<evidence type="ECO:0000259" key="1">
    <source>
        <dbReference type="PROSITE" id="PS50004"/>
    </source>
</evidence>
<dbReference type="GO" id="GO:0005814">
    <property type="term" value="C:centriole"/>
    <property type="evidence" value="ECO:0007669"/>
    <property type="project" value="TreeGrafter"/>
</dbReference>
<dbReference type="SUPFAM" id="SSF49562">
    <property type="entry name" value="C2 domain (Calcium/lipid-binding domain, CaLB)"/>
    <property type="match status" value="2"/>
</dbReference>
<gene>
    <name evidence="2" type="primary">C2cd3_0</name>
    <name evidence="2" type="ORF">G6Z76_0010987</name>
</gene>
<organism evidence="2 3">
    <name type="scientific">Acromyrmex charruanus</name>
    <dbReference type="NCBI Taxonomy" id="2715315"/>
    <lineage>
        <taxon>Eukaryota</taxon>
        <taxon>Metazoa</taxon>
        <taxon>Ecdysozoa</taxon>
        <taxon>Arthropoda</taxon>
        <taxon>Hexapoda</taxon>
        <taxon>Insecta</taxon>
        <taxon>Pterygota</taxon>
        <taxon>Neoptera</taxon>
        <taxon>Endopterygota</taxon>
        <taxon>Hymenoptera</taxon>
        <taxon>Apocrita</taxon>
        <taxon>Aculeata</taxon>
        <taxon>Formicoidea</taxon>
        <taxon>Formicidae</taxon>
        <taxon>Myrmicinae</taxon>
        <taxon>Acromyrmex</taxon>
    </lineage>
</organism>
<evidence type="ECO:0000313" key="2">
    <source>
        <dbReference type="EMBL" id="KAG5331249.1"/>
    </source>
</evidence>
<dbReference type="EMBL" id="JAANIC010005572">
    <property type="protein sequence ID" value="KAG5331249.1"/>
    <property type="molecule type" value="Genomic_DNA"/>
</dbReference>
<feature type="non-terminal residue" evidence="2">
    <location>
        <position position="1"/>
    </location>
</feature>
<dbReference type="Proteomes" id="UP000669903">
    <property type="component" value="Unassembled WGS sequence"/>
</dbReference>
<dbReference type="PANTHER" id="PTHR21254:SF1">
    <property type="entry name" value="C2 DOMAIN-CONTAINING PROTEIN 3"/>
    <property type="match status" value="1"/>
</dbReference>